<comment type="caution">
    <text evidence="1">The sequence shown here is derived from an EMBL/GenBank/DDBJ whole genome shotgun (WGS) entry which is preliminary data.</text>
</comment>
<name>X0YEB5_9ZZZZ</name>
<accession>X0YEB5</accession>
<proteinExistence type="predicted"/>
<protein>
    <submittedName>
        <fullName evidence="1">Uncharacterized protein</fullName>
    </submittedName>
</protein>
<feature type="non-terminal residue" evidence="1">
    <location>
        <position position="94"/>
    </location>
</feature>
<gene>
    <name evidence="1" type="ORF">S01H1_63385</name>
</gene>
<dbReference type="AlphaFoldDB" id="X0YEB5"/>
<sequence>MGIRGPGKGAYVTTPEDSLIETAQCILRVKKWFTNVETVKKMYSAVTNPVSVQNEEEILVGFFESDLDFGNIVENSERVKVRQRALGPDIITFT</sequence>
<reference evidence="1" key="1">
    <citation type="journal article" date="2014" name="Front. Microbiol.">
        <title>High frequency of phylogenetically diverse reductive dehalogenase-homologous genes in deep subseafloor sedimentary metagenomes.</title>
        <authorList>
            <person name="Kawai M."/>
            <person name="Futagami T."/>
            <person name="Toyoda A."/>
            <person name="Takaki Y."/>
            <person name="Nishi S."/>
            <person name="Hori S."/>
            <person name="Arai W."/>
            <person name="Tsubouchi T."/>
            <person name="Morono Y."/>
            <person name="Uchiyama I."/>
            <person name="Ito T."/>
            <person name="Fujiyama A."/>
            <person name="Inagaki F."/>
            <person name="Takami H."/>
        </authorList>
    </citation>
    <scope>NUCLEOTIDE SEQUENCE</scope>
    <source>
        <strain evidence="1">Expedition CK06-06</strain>
    </source>
</reference>
<organism evidence="1">
    <name type="scientific">marine sediment metagenome</name>
    <dbReference type="NCBI Taxonomy" id="412755"/>
    <lineage>
        <taxon>unclassified sequences</taxon>
        <taxon>metagenomes</taxon>
        <taxon>ecological metagenomes</taxon>
    </lineage>
</organism>
<dbReference type="EMBL" id="BARS01041707">
    <property type="protein sequence ID" value="GAG35161.1"/>
    <property type="molecule type" value="Genomic_DNA"/>
</dbReference>
<evidence type="ECO:0000313" key="1">
    <source>
        <dbReference type="EMBL" id="GAG35161.1"/>
    </source>
</evidence>